<keyword evidence="1" id="KW-0812">Transmembrane</keyword>
<feature type="transmembrane region" description="Helical" evidence="1">
    <location>
        <begin position="156"/>
        <end position="180"/>
    </location>
</feature>
<dbReference type="EMBL" id="JACBZP010000001">
    <property type="protein sequence ID" value="NYI65697.1"/>
    <property type="molecule type" value="Genomic_DNA"/>
</dbReference>
<comment type="caution">
    <text evidence="3">The sequence shown here is derived from an EMBL/GenBank/DDBJ whole genome shotgun (WGS) entry which is preliminary data.</text>
</comment>
<keyword evidence="1" id="KW-0472">Membrane</keyword>
<organism evidence="3 4">
    <name type="scientific">Spelaeicoccus albus</name>
    <dbReference type="NCBI Taxonomy" id="1280376"/>
    <lineage>
        <taxon>Bacteria</taxon>
        <taxon>Bacillati</taxon>
        <taxon>Actinomycetota</taxon>
        <taxon>Actinomycetes</taxon>
        <taxon>Micrococcales</taxon>
        <taxon>Brevibacteriaceae</taxon>
        <taxon>Spelaeicoccus</taxon>
    </lineage>
</organism>
<dbReference type="GO" id="GO:0004175">
    <property type="term" value="F:endopeptidase activity"/>
    <property type="evidence" value="ECO:0007669"/>
    <property type="project" value="UniProtKB-ARBA"/>
</dbReference>
<evidence type="ECO:0000313" key="3">
    <source>
        <dbReference type="EMBL" id="NYI65697.1"/>
    </source>
</evidence>
<feature type="transmembrane region" description="Helical" evidence="1">
    <location>
        <begin position="238"/>
        <end position="258"/>
    </location>
</feature>
<feature type="transmembrane region" description="Helical" evidence="1">
    <location>
        <begin position="211"/>
        <end position="231"/>
    </location>
</feature>
<protein>
    <recommendedName>
        <fullName evidence="2">CAAX prenyl protease 2/Lysostaphin resistance protein A-like domain-containing protein</fullName>
    </recommendedName>
</protein>
<dbReference type="AlphaFoldDB" id="A0A7Z0D153"/>
<gene>
    <name evidence="3" type="ORF">BJY26_000003</name>
</gene>
<name>A0A7Z0D153_9MICO</name>
<dbReference type="InterPro" id="IPR003675">
    <property type="entry name" value="Rce1/LyrA-like_dom"/>
</dbReference>
<dbReference type="Pfam" id="PF02517">
    <property type="entry name" value="Rce1-like"/>
    <property type="match status" value="1"/>
</dbReference>
<feature type="domain" description="CAAX prenyl protease 2/Lysostaphin resistance protein A-like" evidence="2">
    <location>
        <begin position="155"/>
        <end position="247"/>
    </location>
</feature>
<reference evidence="3 4" key="1">
    <citation type="submission" date="2020-07" db="EMBL/GenBank/DDBJ databases">
        <title>Sequencing the genomes of 1000 actinobacteria strains.</title>
        <authorList>
            <person name="Klenk H.-P."/>
        </authorList>
    </citation>
    <scope>NUCLEOTIDE SEQUENCE [LARGE SCALE GENOMIC DNA]</scope>
    <source>
        <strain evidence="3 4">DSM 26341</strain>
    </source>
</reference>
<sequence>MTQGTRRPAGGRLGPEVLLVLGVSLGQSAVYSVVSIVDKLSRGPLKNQSATLNAPQSARQYIDLTYQLLDIGFALVPVALALYFLALRPDRTSEPLPMTAVMRRLGIDAGRPWRDSGWGIVIAACIGIPSIALYLAGHALGITATLVPTALNDYWWRVPVLILAAVKNGVLEEVVMIGYLMNRLPKLGWSMPVVIGVSAVIRGSYHLYQGFGPFAGNIVMGVVFALIFLRYRRVLPLIIAHSVIDLVGFLAPGILTIWPKIW</sequence>
<feature type="transmembrane region" description="Helical" evidence="1">
    <location>
        <begin position="117"/>
        <end position="136"/>
    </location>
</feature>
<keyword evidence="4" id="KW-1185">Reference proteome</keyword>
<dbReference type="Proteomes" id="UP000539111">
    <property type="component" value="Unassembled WGS sequence"/>
</dbReference>
<evidence type="ECO:0000259" key="2">
    <source>
        <dbReference type="Pfam" id="PF02517"/>
    </source>
</evidence>
<keyword evidence="1" id="KW-1133">Transmembrane helix</keyword>
<dbReference type="RefSeq" id="WP_179424601.1">
    <property type="nucleotide sequence ID" value="NZ_JACBZP010000001.1"/>
</dbReference>
<proteinExistence type="predicted"/>
<feature type="transmembrane region" description="Helical" evidence="1">
    <location>
        <begin position="64"/>
        <end position="86"/>
    </location>
</feature>
<accession>A0A7Z0D153</accession>
<evidence type="ECO:0000256" key="1">
    <source>
        <dbReference type="SAM" id="Phobius"/>
    </source>
</evidence>
<dbReference type="GO" id="GO:0080120">
    <property type="term" value="P:CAAX-box protein maturation"/>
    <property type="evidence" value="ECO:0007669"/>
    <property type="project" value="UniProtKB-ARBA"/>
</dbReference>
<evidence type="ECO:0000313" key="4">
    <source>
        <dbReference type="Proteomes" id="UP000539111"/>
    </source>
</evidence>